<evidence type="ECO:0000313" key="2">
    <source>
        <dbReference type="Proteomes" id="UP000503540"/>
    </source>
</evidence>
<organism evidence="1 2">
    <name type="scientific">Nocardia arthritidis</name>
    <dbReference type="NCBI Taxonomy" id="228602"/>
    <lineage>
        <taxon>Bacteria</taxon>
        <taxon>Bacillati</taxon>
        <taxon>Actinomycetota</taxon>
        <taxon>Actinomycetes</taxon>
        <taxon>Mycobacteriales</taxon>
        <taxon>Nocardiaceae</taxon>
        <taxon>Nocardia</taxon>
    </lineage>
</organism>
<name>A0A6G9Y9S4_9NOCA</name>
<accession>A0A6G9Y9S4</accession>
<protein>
    <submittedName>
        <fullName evidence="1">DUF4254 domain-containing protein</fullName>
    </submittedName>
</protein>
<dbReference type="AlphaFoldDB" id="A0A6G9Y9S4"/>
<dbReference type="Proteomes" id="UP000503540">
    <property type="component" value="Chromosome"/>
</dbReference>
<dbReference type="KEGG" id="nah:F5544_09635"/>
<proteinExistence type="predicted"/>
<gene>
    <name evidence="1" type="ORF">F5544_09635</name>
</gene>
<dbReference type="EMBL" id="CP046172">
    <property type="protein sequence ID" value="QIS09827.1"/>
    <property type="molecule type" value="Genomic_DNA"/>
</dbReference>
<evidence type="ECO:0000313" key="1">
    <source>
        <dbReference type="EMBL" id="QIS09827.1"/>
    </source>
</evidence>
<keyword evidence="2" id="KW-1185">Reference proteome</keyword>
<dbReference type="InterPro" id="IPR025350">
    <property type="entry name" value="DUF4254"/>
</dbReference>
<reference evidence="1 2" key="1">
    <citation type="journal article" date="2019" name="ACS Chem. Biol.">
        <title>Identification and Mobilization of a Cryptic Antibiotic Biosynthesis Gene Locus from a Human-Pathogenic Nocardia Isolate.</title>
        <authorList>
            <person name="Herisse M."/>
            <person name="Ishida K."/>
            <person name="Porter J.L."/>
            <person name="Howden B."/>
            <person name="Hertweck C."/>
            <person name="Stinear T.P."/>
            <person name="Pidot S.J."/>
        </authorList>
    </citation>
    <scope>NUCLEOTIDE SEQUENCE [LARGE SCALE GENOMIC DNA]</scope>
    <source>
        <strain evidence="1 2">AUSMDU00012717</strain>
    </source>
</reference>
<sequence length="153" mass="16658">MTTPLPSKDMILQACAGTVTIDHPVLLAAYELISLHEARRDAAPDAVGVIDRERSRWVRAIDSWVDGEKPPTFSAACVHTETVGMVVDRLAEFAVAARDTPASDPSGERVRSAQHRLDELALAYSDLAFEIASGVRRLPDFGFPAEDQDSNRA</sequence>
<dbReference type="RefSeq" id="WP_167472879.1">
    <property type="nucleotide sequence ID" value="NZ_CP046172.1"/>
</dbReference>
<dbReference type="Pfam" id="PF14063">
    <property type="entry name" value="DUF4254"/>
    <property type="match status" value="1"/>
</dbReference>